<dbReference type="Proteomes" id="UP000324133">
    <property type="component" value="Unassembled WGS sequence"/>
</dbReference>
<dbReference type="EMBL" id="VKKY01000002">
    <property type="protein sequence ID" value="KAA3437852.1"/>
    <property type="molecule type" value="Genomic_DNA"/>
</dbReference>
<dbReference type="RefSeq" id="WP_149090915.1">
    <property type="nucleotide sequence ID" value="NZ_VKKY01000002.1"/>
</dbReference>
<evidence type="ECO:0000313" key="2">
    <source>
        <dbReference type="Proteomes" id="UP000324133"/>
    </source>
</evidence>
<organism evidence="1 2">
    <name type="scientific">Rufibacter hautae</name>
    <dbReference type="NCBI Taxonomy" id="2595005"/>
    <lineage>
        <taxon>Bacteria</taxon>
        <taxon>Pseudomonadati</taxon>
        <taxon>Bacteroidota</taxon>
        <taxon>Cytophagia</taxon>
        <taxon>Cytophagales</taxon>
        <taxon>Hymenobacteraceae</taxon>
        <taxon>Rufibacter</taxon>
    </lineage>
</organism>
<proteinExistence type="predicted"/>
<protein>
    <recommendedName>
        <fullName evidence="3">STAS/SEC14 domain-containing protein</fullName>
    </recommendedName>
</protein>
<evidence type="ECO:0000313" key="1">
    <source>
        <dbReference type="EMBL" id="KAA3437852.1"/>
    </source>
</evidence>
<accession>A0A5B6TF54</accession>
<gene>
    <name evidence="1" type="ORF">FOA19_11220</name>
</gene>
<reference evidence="1 2" key="1">
    <citation type="submission" date="2019-07" db="EMBL/GenBank/DDBJ databases">
        <title>Rufibacter sp. nov., isolated from lake sediment.</title>
        <authorList>
            <person name="Qu J.-H."/>
        </authorList>
    </citation>
    <scope>NUCLEOTIDE SEQUENCE [LARGE SCALE GENOMIC DNA]</scope>
    <source>
        <strain evidence="1 2">NBS58-1</strain>
    </source>
</reference>
<dbReference type="OrthoDB" id="852207at2"/>
<dbReference type="AlphaFoldDB" id="A0A5B6TF54"/>
<evidence type="ECO:0008006" key="3">
    <source>
        <dbReference type="Google" id="ProtNLM"/>
    </source>
</evidence>
<comment type="caution">
    <text evidence="1">The sequence shown here is derived from an EMBL/GenBank/DDBJ whole genome shotgun (WGS) entry which is preliminary data.</text>
</comment>
<keyword evidence="2" id="KW-1185">Reference proteome</keyword>
<name>A0A5B6TF54_9BACT</name>
<sequence>MRLYSSHLLTLDYDPSTDILFTEWPSAHPYNLNEVDKALQILVETIRNYDVKRLLIDASQTKVDPDLDEERYKEIILRFAYDLMKTRLQKSARVLTADKAREARSQEIAQEVSQKTHLSVQSQSFATRSEAQAWLLE</sequence>